<gene>
    <name evidence="2" type="ORF">PgNI_03954</name>
</gene>
<dbReference type="RefSeq" id="XP_030985779.1">
    <property type="nucleotide sequence ID" value="XM_031124006.1"/>
</dbReference>
<dbReference type="Proteomes" id="UP000515153">
    <property type="component" value="Unplaced"/>
</dbReference>
<sequence>HNPHGRKSESTVKYTLESPILSYCARQHTRLFAPLEIVLGAYN</sequence>
<dbReference type="AlphaFoldDB" id="A0A6P8BFD0"/>
<evidence type="ECO:0000313" key="1">
    <source>
        <dbReference type="Proteomes" id="UP000515153"/>
    </source>
</evidence>
<dbReference type="GeneID" id="41958915"/>
<dbReference type="KEGG" id="pgri:PgNI_03954"/>
<proteinExistence type="predicted"/>
<reference evidence="2" key="2">
    <citation type="submission" date="2019-10" db="EMBL/GenBank/DDBJ databases">
        <authorList>
            <consortium name="NCBI Genome Project"/>
        </authorList>
    </citation>
    <scope>NUCLEOTIDE SEQUENCE</scope>
    <source>
        <strain evidence="2">NI907</strain>
    </source>
</reference>
<keyword evidence="1" id="KW-1185">Reference proteome</keyword>
<name>A0A6P8BFD0_PYRGI</name>
<protein>
    <submittedName>
        <fullName evidence="2">Uncharacterized protein</fullName>
    </submittedName>
</protein>
<evidence type="ECO:0000313" key="2">
    <source>
        <dbReference type="RefSeq" id="XP_030985779.1"/>
    </source>
</evidence>
<reference evidence="2" key="3">
    <citation type="submission" date="2025-08" db="UniProtKB">
        <authorList>
            <consortium name="RefSeq"/>
        </authorList>
    </citation>
    <scope>IDENTIFICATION</scope>
    <source>
        <strain evidence="2">NI907</strain>
    </source>
</reference>
<feature type="non-terminal residue" evidence="2">
    <location>
        <position position="1"/>
    </location>
</feature>
<reference evidence="2" key="1">
    <citation type="journal article" date="2019" name="Mol. Biol. Evol.">
        <title>Blast fungal genomes show frequent chromosomal changes, gene gains and losses, and effector gene turnover.</title>
        <authorList>
            <person name="Gomez Luciano L.B."/>
            <person name="Jason Tsai I."/>
            <person name="Chuma I."/>
            <person name="Tosa Y."/>
            <person name="Chen Y.H."/>
            <person name="Li J.Y."/>
            <person name="Li M.Y."/>
            <person name="Jade Lu M.Y."/>
            <person name="Nakayashiki H."/>
            <person name="Li W.H."/>
        </authorList>
    </citation>
    <scope>NUCLEOTIDE SEQUENCE</scope>
    <source>
        <strain evidence="2">NI907</strain>
    </source>
</reference>
<accession>A0A6P8BFD0</accession>
<organism evidence="1 2">
    <name type="scientific">Pyricularia grisea</name>
    <name type="common">Crabgrass-specific blast fungus</name>
    <name type="synonym">Magnaporthe grisea</name>
    <dbReference type="NCBI Taxonomy" id="148305"/>
    <lineage>
        <taxon>Eukaryota</taxon>
        <taxon>Fungi</taxon>
        <taxon>Dikarya</taxon>
        <taxon>Ascomycota</taxon>
        <taxon>Pezizomycotina</taxon>
        <taxon>Sordariomycetes</taxon>
        <taxon>Sordariomycetidae</taxon>
        <taxon>Magnaporthales</taxon>
        <taxon>Pyriculariaceae</taxon>
        <taxon>Pyricularia</taxon>
    </lineage>
</organism>